<accession>H2KZB9</accession>
<dbReference type="EMBL" id="BX284605">
    <property type="protein sequence ID" value="CCD67423.1"/>
    <property type="molecule type" value="Genomic_DNA"/>
</dbReference>
<feature type="compositionally biased region" description="Basic and acidic residues" evidence="1">
    <location>
        <begin position="68"/>
        <end position="148"/>
    </location>
</feature>
<dbReference type="PaxDb" id="6239-C45H4.14a"/>
<dbReference type="GeneID" id="178694"/>
<evidence type="ECO:0000256" key="1">
    <source>
        <dbReference type="SAM" id="MobiDB-lite"/>
    </source>
</evidence>
<reference evidence="2 3" key="1">
    <citation type="journal article" date="1998" name="Science">
        <title>Genome sequence of the nematode C. elegans: a platform for investigating biology.</title>
        <authorList>
            <consortium name="The C. elegans sequencing consortium"/>
            <person name="Sulson J.E."/>
            <person name="Waterston R."/>
        </authorList>
    </citation>
    <scope>NUCLEOTIDE SEQUENCE [LARGE SCALE GENOMIC DNA]</scope>
    <source>
        <strain evidence="2 3">Bristol N2</strain>
    </source>
</reference>
<evidence type="ECO:0000313" key="3">
    <source>
        <dbReference type="Proteomes" id="UP000001940"/>
    </source>
</evidence>
<evidence type="ECO:0000313" key="2">
    <source>
        <dbReference type="EMBL" id="CCD67423.1"/>
    </source>
</evidence>
<feature type="compositionally biased region" description="Basic residues" evidence="1">
    <location>
        <begin position="149"/>
        <end position="163"/>
    </location>
</feature>
<dbReference type="SMR" id="H2KZB9"/>
<evidence type="ECO:0000313" key="4">
    <source>
        <dbReference type="WormBase" id="C45H4.14a"/>
    </source>
</evidence>
<dbReference type="AGR" id="WB:WBGene00016695"/>
<dbReference type="Bgee" id="WBGene00016695">
    <property type="expression patterns" value="Expressed in embryo and 3 other cell types or tissues"/>
</dbReference>
<organism evidence="2 3">
    <name type="scientific">Caenorhabditis elegans</name>
    <dbReference type="NCBI Taxonomy" id="6239"/>
    <lineage>
        <taxon>Eukaryota</taxon>
        <taxon>Metazoa</taxon>
        <taxon>Ecdysozoa</taxon>
        <taxon>Nematoda</taxon>
        <taxon>Chromadorea</taxon>
        <taxon>Rhabditida</taxon>
        <taxon>Rhabditina</taxon>
        <taxon>Rhabditomorpha</taxon>
        <taxon>Rhabditoidea</taxon>
        <taxon>Rhabditidae</taxon>
        <taxon>Peloderinae</taxon>
        <taxon>Caenorhabditis</taxon>
    </lineage>
</organism>
<protein>
    <submittedName>
        <fullName evidence="2">F_actin_bund_C domain-containing protein</fullName>
    </submittedName>
</protein>
<sequence>MAAFNAKYLIDLLKRIRSGEESIDSPDALELLYIPLPLAHELGVINSMDGLDPYDEMEISCKSILKKLDEKKKTEEKHRAKQERQAQKKGAKEQAKKEKAELKKEAKELLKKEKAEERKKESLKRKLSEKSEPAAKKAKASEDQENRGATKKKITPPNRKHTALFKKCMAMRVKNFAY</sequence>
<proteinExistence type="predicted"/>
<dbReference type="ExpressionAtlas" id="H2KZB9">
    <property type="expression patterns" value="baseline and differential"/>
</dbReference>
<dbReference type="KEGG" id="cel:CELE_C45H4.14"/>
<dbReference type="WormBase" id="C45H4.14a">
    <property type="protein sequence ID" value="CE08747"/>
    <property type="gene ID" value="WBGene00016695"/>
</dbReference>
<dbReference type="eggNOG" id="ENOG502R99H">
    <property type="taxonomic scope" value="Eukaryota"/>
</dbReference>
<feature type="region of interest" description="Disordered" evidence="1">
    <location>
        <begin position="68"/>
        <end position="163"/>
    </location>
</feature>
<name>H2KZB9_CAEEL</name>
<keyword evidence="3" id="KW-1185">Reference proteome</keyword>
<dbReference type="STRING" id="6239.C45H4.14a.1"/>
<dbReference type="RefSeq" id="NP_503586.1">
    <property type="nucleotide sequence ID" value="NM_071185.4"/>
</dbReference>
<dbReference type="OMA" id="EMEISCK"/>
<dbReference type="CTD" id="178694"/>
<gene>
    <name evidence="2 4" type="ORF">C45H4.14</name>
    <name evidence="2" type="ORF">CELE_C45H4.14</name>
</gene>
<dbReference type="FunCoup" id="H2KZB9">
    <property type="interactions" value="172"/>
</dbReference>
<dbReference type="AlphaFoldDB" id="H2KZB9"/>
<dbReference type="InParanoid" id="H2KZB9"/>
<dbReference type="Proteomes" id="UP000001940">
    <property type="component" value="Chromosome V"/>
</dbReference>